<protein>
    <recommendedName>
        <fullName evidence="2">Protein kinase domain-containing protein</fullName>
    </recommendedName>
</protein>
<gene>
    <name evidence="1" type="ORF">GLOINDRAFT_7383</name>
</gene>
<proteinExistence type="predicted"/>
<dbReference type="AlphaFoldDB" id="U9TDZ7"/>
<sequence length="484" mass="58298">MFGDKTIDHFIQETQLKIDPTDLVFEWIPYDQFNDVEKIGEDNFAAVYLAKWEDGPLIWNSVKYTRDSSKAITLIRIYNSQIMVDDFLNKVKKYRSHNKFEICGITQKPHTKDYVIISSNYNGNKKIDNHIQEMQLKINLPTDLVFEWIPYVQFNIVKKEREDNFASVYSAKWEDGPLIWNPIKYYTRDSNKIITLIHINNSPIMIDDFLNKMKKYESNNKYFGISQDPQGDYVIISNNYYNNKNCLNCDRIYTNTVDMWCKPSMWEDGPLLYDSNKYIRKSKKVVLKYLNNLTYFDELLNNNKIKIYGISQITYTKNYVIVIDNEDFEIYFQKYCIKCNEIYTYIQHEWCKPCELNYLKYNLTKFVFEWIPYEQFNDIKEKDDLIYSAIWKNGPLYWNEVEYTRNLDKEVVLKHVYNSQNTINEFLDQLYNIKEIKKDCFSTLYSAIWKDKIIFIKYLYNSQNSINEFLNEVKLYSIYFETNT</sequence>
<name>U9TDZ7_RHIID</name>
<accession>U9TDZ7</accession>
<evidence type="ECO:0000313" key="1">
    <source>
        <dbReference type="EMBL" id="ESA01566.1"/>
    </source>
</evidence>
<organism evidence="1">
    <name type="scientific">Rhizophagus irregularis (strain DAOM 181602 / DAOM 197198 / MUCL 43194)</name>
    <name type="common">Arbuscular mycorrhizal fungus</name>
    <name type="synonym">Glomus intraradices</name>
    <dbReference type="NCBI Taxonomy" id="747089"/>
    <lineage>
        <taxon>Eukaryota</taxon>
        <taxon>Fungi</taxon>
        <taxon>Fungi incertae sedis</taxon>
        <taxon>Mucoromycota</taxon>
        <taxon>Glomeromycotina</taxon>
        <taxon>Glomeromycetes</taxon>
        <taxon>Glomerales</taxon>
        <taxon>Glomeraceae</taxon>
        <taxon>Rhizophagus</taxon>
    </lineage>
</organism>
<dbReference type="EMBL" id="KI296353">
    <property type="protein sequence ID" value="ESA01566.1"/>
    <property type="molecule type" value="Genomic_DNA"/>
</dbReference>
<reference evidence="1" key="1">
    <citation type="submission" date="2013-07" db="EMBL/GenBank/DDBJ databases">
        <title>The genome of an arbuscular mycorrhizal fungus provides insights into the evolution of the oldest plant symbiosis.</title>
        <authorList>
            <consortium name="DOE Joint Genome Institute"/>
            <person name="Tisserant E."/>
            <person name="Malbreil M."/>
            <person name="Kuo A."/>
            <person name="Kohler A."/>
            <person name="Symeonidi A."/>
            <person name="Balestrini R."/>
            <person name="Charron P."/>
            <person name="Duensing N."/>
            <person name="Frei-dit-Frey N."/>
            <person name="Gianinazzi-Pearson V."/>
            <person name="Gilbert B."/>
            <person name="Handa Y."/>
            <person name="Hijri M."/>
            <person name="Kaul R."/>
            <person name="Kawaguchi M."/>
            <person name="Krajinski F."/>
            <person name="Lammers P."/>
            <person name="Lapierre D."/>
            <person name="Masclaux F.G."/>
            <person name="Murat C."/>
            <person name="Morin E."/>
            <person name="Ndikumana S."/>
            <person name="Pagni M."/>
            <person name="Petitpierre D."/>
            <person name="Requena N."/>
            <person name="Rosikiewicz P."/>
            <person name="Riley R."/>
            <person name="Saito K."/>
            <person name="San Clemente H."/>
            <person name="Shapiro H."/>
            <person name="van Tuinen D."/>
            <person name="Becard G."/>
            <person name="Bonfante P."/>
            <person name="Paszkowski U."/>
            <person name="Shachar-Hill Y."/>
            <person name="Young J.P."/>
            <person name="Sanders I.R."/>
            <person name="Henrissat B."/>
            <person name="Rensing S.A."/>
            <person name="Grigoriev I.V."/>
            <person name="Corradi N."/>
            <person name="Roux C."/>
            <person name="Martin F."/>
        </authorList>
    </citation>
    <scope>NUCLEOTIDE SEQUENCE</scope>
    <source>
        <strain evidence="1">DAOM 197198</strain>
    </source>
</reference>
<evidence type="ECO:0008006" key="2">
    <source>
        <dbReference type="Google" id="ProtNLM"/>
    </source>
</evidence>
<dbReference type="HOGENOM" id="CLU_000288_7_8_1"/>